<dbReference type="Proteomes" id="UP000008043">
    <property type="component" value="Chromosome"/>
</dbReference>
<evidence type="ECO:0000256" key="1">
    <source>
        <dbReference type="SAM" id="MobiDB-lite"/>
    </source>
</evidence>
<dbReference type="PATRIC" id="fig|1214101.3.peg.7401"/>
<dbReference type="SUPFAM" id="SSF52540">
    <property type="entry name" value="P-loop containing nucleoside triphosphate hydrolases"/>
    <property type="match status" value="1"/>
</dbReference>
<dbReference type="PRINTS" id="PR00364">
    <property type="entry name" value="DISEASERSIST"/>
</dbReference>
<dbReference type="Pfam" id="PF13191">
    <property type="entry name" value="AAA_16"/>
    <property type="match status" value="1"/>
</dbReference>
<dbReference type="SUPFAM" id="SSF48452">
    <property type="entry name" value="TPR-like"/>
    <property type="match status" value="2"/>
</dbReference>
<reference evidence="3 4" key="1">
    <citation type="journal article" date="2012" name="J. Bacteriol.">
        <title>Genome sequence of the bacterium Streptomyces davawensis JCM 4913 and heterologous production of the unique antibiotic roseoflavin.</title>
        <authorList>
            <person name="Jankowitsch F."/>
            <person name="Schwarz J."/>
            <person name="Ruckert C."/>
            <person name="Gust B."/>
            <person name="Szczepanowski R."/>
            <person name="Blom J."/>
            <person name="Pelzer S."/>
            <person name="Kalinowski J."/>
            <person name="Mack M."/>
        </authorList>
    </citation>
    <scope>NUCLEOTIDE SEQUENCE [LARGE SCALE GENOMIC DNA]</scope>
    <source>
        <strain evidence="4">DSM 101723 / JCM 4913 / KCC S-0913 / 768</strain>
    </source>
</reference>
<dbReference type="Pfam" id="PF13374">
    <property type="entry name" value="TPR_10"/>
    <property type="match status" value="1"/>
</dbReference>
<keyword evidence="4" id="KW-1185">Reference proteome</keyword>
<dbReference type="PANTHER" id="PTHR47691:SF3">
    <property type="entry name" value="HTH-TYPE TRANSCRIPTIONAL REGULATOR RV0890C-RELATED"/>
    <property type="match status" value="1"/>
</dbReference>
<dbReference type="STRING" id="1214101.BN159_7304"/>
<accession>K4RDB8</accession>
<evidence type="ECO:0000313" key="3">
    <source>
        <dbReference type="EMBL" id="CCK31683.1"/>
    </source>
</evidence>
<dbReference type="InterPro" id="IPR011990">
    <property type="entry name" value="TPR-like_helical_dom_sf"/>
</dbReference>
<proteinExistence type="predicted"/>
<dbReference type="HOGENOM" id="CLU_004665_2_1_11"/>
<dbReference type="SMART" id="SM00028">
    <property type="entry name" value="TPR"/>
    <property type="match status" value="6"/>
</dbReference>
<evidence type="ECO:0000259" key="2">
    <source>
        <dbReference type="Pfam" id="PF13191"/>
    </source>
</evidence>
<feature type="domain" description="Orc1-like AAA ATPase" evidence="2">
    <location>
        <begin position="62"/>
        <end position="186"/>
    </location>
</feature>
<dbReference type="InterPro" id="IPR041664">
    <property type="entry name" value="AAA_16"/>
</dbReference>
<dbReference type="InterPro" id="IPR027417">
    <property type="entry name" value="P-loop_NTPase"/>
</dbReference>
<dbReference type="AlphaFoldDB" id="K4RDB8"/>
<feature type="region of interest" description="Disordered" evidence="1">
    <location>
        <begin position="756"/>
        <end position="776"/>
    </location>
</feature>
<dbReference type="eggNOG" id="COG0457">
    <property type="taxonomic scope" value="Bacteria"/>
</dbReference>
<dbReference type="KEGG" id="sdv:BN159_7304"/>
<sequence>MGRVSGDTHAGDAHTAVTHTGDRIDFRNGTFRGEAIGKKVEHHHHYGPMPHVEDALPPTAAEFTGRVEELDTLLAALAPHPGGHAPVPVTAVAGMGGVGKTALTVRAAHTAREHGWFPGGALFVDCHGYDETPAGAEQLVEALLRALGVAAAHVPTTLDERAGLYRSVLAERARTSGAVLIVVDNASHPGQVRPLLPGHGAHRVLVTSRDTMPQLGAHLLHLDILRPEVAREVLSAALRTAAPADPRVMDDPEATGNLCALCGYLPLALQIAAALLIADPGKPVTELVAELADSATLIDHLDDGERGVRAAFDLSYRRLGPGPSRLFRLLALAPGSETSDEAITVLHGADALPRPELNALVRAHLVSPGSVRGYWTMHDLVRAYALDRVAREEPLRAEGTRARARLLDHYRQRVEAAVWHVQSSPDPAPSPGFSDRADALRWFDHERTGLISAALWAADPVHAQAGLGLALSLYGYLSWRRYFDDAVSVYRCATQAARALGDDLGAGRAWNALGLALRYSRRIEEAVAVHTRAREIHASRGDGLQEGKSWDMLGVSLTEARRFDESLEAHERARELVHAAGDRRLEASTWNNAGRTLFKMGRCEESVVALTRAREMFRSVGDRFHEATATNNLGRSFRETGRLEEALSAHITARAVFEELGARERIATAWNDFGVALSALGRLDEAVEAHRIAVREQHEVGHRHGQAIAANDLGVALRRAGRRDEAVAAHLQALSLYRDVADRYGEDETMRLLTVAGHRNAEPPREAGPPGEAGDR</sequence>
<dbReference type="OrthoDB" id="3349744at2"/>
<organism evidence="3 4">
    <name type="scientific">Streptomyces davaonensis (strain DSM 101723 / JCM 4913 / KCC S-0913 / 768)</name>
    <dbReference type="NCBI Taxonomy" id="1214101"/>
    <lineage>
        <taxon>Bacteria</taxon>
        <taxon>Bacillati</taxon>
        <taxon>Actinomycetota</taxon>
        <taxon>Actinomycetes</taxon>
        <taxon>Kitasatosporales</taxon>
        <taxon>Streptomycetaceae</taxon>
        <taxon>Streptomyces</taxon>
    </lineage>
</organism>
<dbReference type="InterPro" id="IPR019734">
    <property type="entry name" value="TPR_rpt"/>
</dbReference>
<dbReference type="Gene3D" id="3.40.50.300">
    <property type="entry name" value="P-loop containing nucleotide triphosphate hydrolases"/>
    <property type="match status" value="1"/>
</dbReference>
<dbReference type="PANTHER" id="PTHR47691">
    <property type="entry name" value="REGULATOR-RELATED"/>
    <property type="match status" value="1"/>
</dbReference>
<dbReference type="Gene3D" id="1.25.40.10">
    <property type="entry name" value="Tetratricopeptide repeat domain"/>
    <property type="match status" value="1"/>
</dbReference>
<dbReference type="EMBL" id="HE971709">
    <property type="protein sequence ID" value="CCK31683.1"/>
    <property type="molecule type" value="Genomic_DNA"/>
</dbReference>
<name>K4RDB8_STRDJ</name>
<dbReference type="Pfam" id="PF13424">
    <property type="entry name" value="TPR_12"/>
    <property type="match status" value="2"/>
</dbReference>
<protein>
    <submittedName>
        <fullName evidence="3">AfsR family transcriptional regulator</fullName>
    </submittedName>
</protein>
<gene>
    <name evidence="3" type="ORF">BN159_7304</name>
</gene>
<evidence type="ECO:0000313" key="4">
    <source>
        <dbReference type="Proteomes" id="UP000008043"/>
    </source>
</evidence>